<sequence>MRNKSAKAYDAMRDSGFIQLPSARTLFDYSHYTKSALGFQPDVTKMLHEEAKKLGIEYDSICKEISKQLSELGNTKSLLLKNDIGRLQNSDMFLGCILVEYMPGFQWMKKVLPDHIDHPHKEEMKRKSVVHMLPLSLNNECPMTDVSELWMNILK</sequence>
<name>A0A8S3SVK9_MYTED</name>
<protein>
    <submittedName>
        <fullName evidence="1">Uncharacterized protein</fullName>
    </submittedName>
</protein>
<comment type="caution">
    <text evidence="1">The sequence shown here is derived from an EMBL/GenBank/DDBJ whole genome shotgun (WGS) entry which is preliminary data.</text>
</comment>
<keyword evidence="2" id="KW-1185">Reference proteome</keyword>
<accession>A0A8S3SVK9</accession>
<evidence type="ECO:0000313" key="2">
    <source>
        <dbReference type="Proteomes" id="UP000683360"/>
    </source>
</evidence>
<dbReference type="AlphaFoldDB" id="A0A8S3SVK9"/>
<evidence type="ECO:0000313" key="1">
    <source>
        <dbReference type="EMBL" id="CAG2225139.1"/>
    </source>
</evidence>
<dbReference type="Proteomes" id="UP000683360">
    <property type="component" value="Unassembled WGS sequence"/>
</dbReference>
<dbReference type="EMBL" id="CAJPWZ010001838">
    <property type="protein sequence ID" value="CAG2225139.1"/>
    <property type="molecule type" value="Genomic_DNA"/>
</dbReference>
<gene>
    <name evidence="1" type="ORF">MEDL_38299</name>
</gene>
<dbReference type="OrthoDB" id="2441813at2759"/>
<reference evidence="1" key="1">
    <citation type="submission" date="2021-03" db="EMBL/GenBank/DDBJ databases">
        <authorList>
            <person name="Bekaert M."/>
        </authorList>
    </citation>
    <scope>NUCLEOTIDE SEQUENCE</scope>
</reference>
<organism evidence="1 2">
    <name type="scientific">Mytilus edulis</name>
    <name type="common">Blue mussel</name>
    <dbReference type="NCBI Taxonomy" id="6550"/>
    <lineage>
        <taxon>Eukaryota</taxon>
        <taxon>Metazoa</taxon>
        <taxon>Spiralia</taxon>
        <taxon>Lophotrochozoa</taxon>
        <taxon>Mollusca</taxon>
        <taxon>Bivalvia</taxon>
        <taxon>Autobranchia</taxon>
        <taxon>Pteriomorphia</taxon>
        <taxon>Mytilida</taxon>
        <taxon>Mytiloidea</taxon>
        <taxon>Mytilidae</taxon>
        <taxon>Mytilinae</taxon>
        <taxon>Mytilus</taxon>
    </lineage>
</organism>
<proteinExistence type="predicted"/>